<dbReference type="EMBL" id="JAACJS010000015">
    <property type="protein sequence ID" value="NCI51122.1"/>
    <property type="molecule type" value="Genomic_DNA"/>
</dbReference>
<evidence type="ECO:0000313" key="3">
    <source>
        <dbReference type="Proteomes" id="UP000753802"/>
    </source>
</evidence>
<feature type="signal peptide" evidence="1">
    <location>
        <begin position="1"/>
        <end position="23"/>
    </location>
</feature>
<keyword evidence="1" id="KW-0732">Signal</keyword>
<sequence length="167" mass="17352">MRKLVQFSILLLAGNLFFTAVSAQLPKALAFGNFTYANTGGDFKNYSNYGIGYEIGGGVGLGKTMIMGSVGSIRYNIPGSTTGSLAGKGHVNVTPIKVGIRQYLLLGLFLNGNLGLATGGGESPVLYELGAGAKLGFFEIGAAYSGYKVYGYTNNAVLFKGGIAIKI</sequence>
<dbReference type="Proteomes" id="UP000753802">
    <property type="component" value="Unassembled WGS sequence"/>
</dbReference>
<evidence type="ECO:0000256" key="1">
    <source>
        <dbReference type="SAM" id="SignalP"/>
    </source>
</evidence>
<dbReference type="RefSeq" id="WP_161819415.1">
    <property type="nucleotide sequence ID" value="NZ_JAACJS010000015.1"/>
</dbReference>
<reference evidence="2 3" key="1">
    <citation type="submission" date="2020-01" db="EMBL/GenBank/DDBJ databases">
        <title>Genome analysis.</title>
        <authorList>
            <person name="Wu S."/>
            <person name="Wang G."/>
        </authorList>
    </citation>
    <scope>NUCLEOTIDE SEQUENCE [LARGE SCALE GENOMIC DNA]</scope>
    <source>
        <strain evidence="2 3">SYL130</strain>
    </source>
</reference>
<proteinExistence type="predicted"/>
<gene>
    <name evidence="2" type="ORF">GWC95_14410</name>
</gene>
<feature type="chain" id="PRO_5047189554" description="Outer membrane protein beta-barrel domain-containing protein" evidence="1">
    <location>
        <begin position="24"/>
        <end position="167"/>
    </location>
</feature>
<comment type="caution">
    <text evidence="2">The sequence shown here is derived from an EMBL/GenBank/DDBJ whole genome shotgun (WGS) entry which is preliminary data.</text>
</comment>
<protein>
    <recommendedName>
        <fullName evidence="4">Outer membrane protein beta-barrel domain-containing protein</fullName>
    </recommendedName>
</protein>
<evidence type="ECO:0000313" key="2">
    <source>
        <dbReference type="EMBL" id="NCI51122.1"/>
    </source>
</evidence>
<keyword evidence="3" id="KW-1185">Reference proteome</keyword>
<organism evidence="2 3">
    <name type="scientific">Sediminibacterium roseum</name>
    <dbReference type="NCBI Taxonomy" id="1978412"/>
    <lineage>
        <taxon>Bacteria</taxon>
        <taxon>Pseudomonadati</taxon>
        <taxon>Bacteroidota</taxon>
        <taxon>Chitinophagia</taxon>
        <taxon>Chitinophagales</taxon>
        <taxon>Chitinophagaceae</taxon>
        <taxon>Sediminibacterium</taxon>
    </lineage>
</organism>
<accession>A0ABW9ZVC6</accession>
<name>A0ABW9ZVC6_9BACT</name>
<evidence type="ECO:0008006" key="4">
    <source>
        <dbReference type="Google" id="ProtNLM"/>
    </source>
</evidence>